<proteinExistence type="predicted"/>
<dbReference type="OrthoDB" id="370799at2"/>
<dbReference type="InParanoid" id="A0A146GCJ2"/>
<accession>A0A146GCJ2</accession>
<keyword evidence="3" id="KW-1185">Reference proteome</keyword>
<sequence>MTPELFGKQETLPAGTPPSLAAMWHDKQNDWKAAHEAAQEDDSSDGAWVHAYLHRKEGDNGNANYWYARAGKEPYAGSLDEEWSAITAVLLNR</sequence>
<dbReference type="EMBL" id="BDCO01000002">
    <property type="protein sequence ID" value="GAT34268.1"/>
    <property type="molecule type" value="Genomic_DNA"/>
</dbReference>
<dbReference type="RefSeq" id="WP_075079913.1">
    <property type="nucleotide sequence ID" value="NZ_BDCO01000002.1"/>
</dbReference>
<evidence type="ECO:0000313" key="3">
    <source>
        <dbReference type="Proteomes" id="UP000076023"/>
    </source>
</evidence>
<dbReference type="Proteomes" id="UP000076023">
    <property type="component" value="Unassembled WGS sequence"/>
</dbReference>
<protein>
    <submittedName>
        <fullName evidence="2">Uncharacterized protein</fullName>
    </submittedName>
</protein>
<dbReference type="STRING" id="690879.TSACC_22693"/>
<evidence type="ECO:0000313" key="2">
    <source>
        <dbReference type="EMBL" id="GAT34268.1"/>
    </source>
</evidence>
<reference evidence="3" key="1">
    <citation type="journal article" date="2017" name="Genome Announc.">
        <title>Draft Genome Sequence of Terrimicrobium sacchariphilum NM-5T, a Facultative Anaerobic Soil Bacterium of the Class Spartobacteria.</title>
        <authorList>
            <person name="Qiu Y.L."/>
            <person name="Tourlousse D.M."/>
            <person name="Matsuura N."/>
            <person name="Ohashi A."/>
            <person name="Sekiguchi Y."/>
        </authorList>
    </citation>
    <scope>NUCLEOTIDE SEQUENCE [LARGE SCALE GENOMIC DNA]</scope>
    <source>
        <strain evidence="3">NM-5</strain>
    </source>
</reference>
<dbReference type="AlphaFoldDB" id="A0A146GCJ2"/>
<feature type="region of interest" description="Disordered" evidence="1">
    <location>
        <begin position="1"/>
        <end position="22"/>
    </location>
</feature>
<gene>
    <name evidence="2" type="ORF">TSACC_22693</name>
</gene>
<organism evidence="2 3">
    <name type="scientific">Terrimicrobium sacchariphilum</name>
    <dbReference type="NCBI Taxonomy" id="690879"/>
    <lineage>
        <taxon>Bacteria</taxon>
        <taxon>Pseudomonadati</taxon>
        <taxon>Verrucomicrobiota</taxon>
        <taxon>Terrimicrobiia</taxon>
        <taxon>Terrimicrobiales</taxon>
        <taxon>Terrimicrobiaceae</taxon>
        <taxon>Terrimicrobium</taxon>
    </lineage>
</organism>
<name>A0A146GCJ2_TERSA</name>
<evidence type="ECO:0000256" key="1">
    <source>
        <dbReference type="SAM" id="MobiDB-lite"/>
    </source>
</evidence>
<comment type="caution">
    <text evidence="2">The sequence shown here is derived from an EMBL/GenBank/DDBJ whole genome shotgun (WGS) entry which is preliminary data.</text>
</comment>